<dbReference type="GO" id="GO:0006281">
    <property type="term" value="P:DNA repair"/>
    <property type="evidence" value="ECO:0007669"/>
    <property type="project" value="UniProtKB-UniRule"/>
</dbReference>
<evidence type="ECO:0000313" key="9">
    <source>
        <dbReference type="Proteomes" id="UP000001933"/>
    </source>
</evidence>
<organism evidence="8 9">
    <name type="scientific">Syntrophus aciditrophicus (strain SB)</name>
    <dbReference type="NCBI Taxonomy" id="56780"/>
    <lineage>
        <taxon>Bacteria</taxon>
        <taxon>Pseudomonadati</taxon>
        <taxon>Thermodesulfobacteriota</taxon>
        <taxon>Syntrophia</taxon>
        <taxon>Syntrophales</taxon>
        <taxon>Syntrophaceae</taxon>
        <taxon>Syntrophus</taxon>
    </lineage>
</organism>
<keyword evidence="5 6" id="KW-0378">Hydrolase</keyword>
<keyword evidence="2 6" id="KW-0963">Cytoplasm</keyword>
<evidence type="ECO:0000256" key="2">
    <source>
        <dbReference type="ARBA" id="ARBA00022490"/>
    </source>
</evidence>
<keyword evidence="6" id="KW-0234">DNA repair</keyword>
<gene>
    <name evidence="6" type="primary">nfi</name>
    <name evidence="8" type="ORF">SYN_01952</name>
</gene>
<dbReference type="EC" id="3.1.21.7" evidence="6"/>
<evidence type="ECO:0000256" key="4">
    <source>
        <dbReference type="ARBA" id="ARBA00022759"/>
    </source>
</evidence>
<dbReference type="GO" id="GO:0043737">
    <property type="term" value="F:deoxyribonuclease V activity"/>
    <property type="evidence" value="ECO:0007669"/>
    <property type="project" value="UniProtKB-UniRule"/>
</dbReference>
<comment type="catalytic activity">
    <reaction evidence="6">
        <text>Endonucleolytic cleavage at apurinic or apyrimidinic sites to products with a 5'-phosphate.</text>
        <dbReference type="EC" id="3.1.21.7"/>
    </reaction>
</comment>
<keyword evidence="6" id="KW-0460">Magnesium</keyword>
<evidence type="ECO:0000256" key="7">
    <source>
        <dbReference type="SAM" id="MobiDB-lite"/>
    </source>
</evidence>
<dbReference type="EMBL" id="CP000252">
    <property type="protein sequence ID" value="ABC76669.1"/>
    <property type="molecule type" value="Genomic_DNA"/>
</dbReference>
<dbReference type="GO" id="GO:0016891">
    <property type="term" value="F:RNA endonuclease activity producing 5'-phosphomonoesters, hydrolytic mechanism"/>
    <property type="evidence" value="ECO:0007669"/>
    <property type="project" value="TreeGrafter"/>
</dbReference>
<feature type="binding site" evidence="6">
    <location>
        <position position="63"/>
    </location>
    <ligand>
        <name>Mg(2+)</name>
        <dbReference type="ChEBI" id="CHEBI:18420"/>
    </ligand>
</feature>
<comment type="function">
    <text evidence="6">DNA repair enzyme involved in the repair of deaminated bases. Selectively cleaves double-stranded DNA at the second phosphodiester bond 3' to a deoxyinosine leaving behind the intact lesion on the nicked DNA.</text>
</comment>
<dbReference type="HAMAP" id="MF_00801">
    <property type="entry name" value="Endonuclease_5"/>
    <property type="match status" value="1"/>
</dbReference>
<feature type="binding site" evidence="6">
    <location>
        <position position="131"/>
    </location>
    <ligand>
        <name>Mg(2+)</name>
        <dbReference type="ChEBI" id="CHEBI:18420"/>
    </ligand>
</feature>
<dbReference type="PANTHER" id="PTHR28511">
    <property type="entry name" value="ENDONUCLEASE V"/>
    <property type="match status" value="1"/>
</dbReference>
<dbReference type="CDD" id="cd06559">
    <property type="entry name" value="Endonuclease_V"/>
    <property type="match status" value="1"/>
</dbReference>
<dbReference type="NCBIfam" id="NF008629">
    <property type="entry name" value="PRK11617.1"/>
    <property type="match status" value="1"/>
</dbReference>
<keyword evidence="6" id="KW-0227">DNA damage</keyword>
<sequence>MALDMEFGQEILYGEREMSRTKPLHSWDVTCREAVAIQKIFREKLILCDESPPVEIHSIAGADISYSRGDDRFFGAVVILSWPAMEILEIASSVAQVPFPYVPGLLSFREGPVLLKAFDKLKQRPDIIIFDGQGIAHPRGIGLASHLGLFLNLPTIGCAKTKLVGTFEEVDQERGCHTNLYHKGSVIGAVVRTKNRVRPVFVSQGHRISLPRAVEIVLNCCRGYRLPEPVRQAHLAVNRLREAAPPPCKTRISAPESDPAPSEIDSIRPHSKE</sequence>
<comment type="similarity">
    <text evidence="6">Belongs to the endonuclease V family.</text>
</comment>
<keyword evidence="6" id="KW-0479">Metal-binding</keyword>
<dbReference type="eggNOG" id="COG1515">
    <property type="taxonomic scope" value="Bacteria"/>
</dbReference>
<dbReference type="AlphaFoldDB" id="Q2LRF8"/>
<evidence type="ECO:0000256" key="5">
    <source>
        <dbReference type="ARBA" id="ARBA00022801"/>
    </source>
</evidence>
<dbReference type="GO" id="GO:0000287">
    <property type="term" value="F:magnesium ion binding"/>
    <property type="evidence" value="ECO:0007669"/>
    <property type="project" value="UniProtKB-UniRule"/>
</dbReference>
<accession>Q2LRF8</accession>
<dbReference type="Gene3D" id="3.30.2170.10">
    <property type="entry name" value="archaeoglobus fulgidus dsm 4304 superfamily"/>
    <property type="match status" value="1"/>
</dbReference>
<name>Q2LRF8_SYNAS</name>
<evidence type="ECO:0000256" key="6">
    <source>
        <dbReference type="HAMAP-Rule" id="MF_00801"/>
    </source>
</evidence>
<dbReference type="HOGENOM" id="CLU_047631_1_1_7"/>
<keyword evidence="3 6" id="KW-0540">Nuclease</keyword>
<proteinExistence type="inferred from homology"/>
<reference evidence="8 9" key="1">
    <citation type="journal article" date="2007" name="Proc. Natl. Acad. Sci. U.S.A.">
        <title>The genome of Syntrophus aciditrophicus: life at the thermodynamic limit of microbial growth.</title>
        <authorList>
            <person name="McInerney M.J."/>
            <person name="Rohlin L."/>
            <person name="Mouttaki H."/>
            <person name="Kim U."/>
            <person name="Krupp R.S."/>
            <person name="Rios-Hernandez L."/>
            <person name="Sieber J."/>
            <person name="Struchtemeyer C.G."/>
            <person name="Bhattacharyya A."/>
            <person name="Campbell J.W."/>
            <person name="Gunsalus R.P."/>
        </authorList>
    </citation>
    <scope>NUCLEOTIDE SEQUENCE [LARGE SCALE GENOMIC DNA]</scope>
    <source>
        <strain evidence="8 9">SB</strain>
    </source>
</reference>
<dbReference type="STRING" id="56780.SYN_01952"/>
<dbReference type="PANTHER" id="PTHR28511:SF1">
    <property type="entry name" value="ENDONUCLEASE V"/>
    <property type="match status" value="1"/>
</dbReference>
<protein>
    <recommendedName>
        <fullName evidence="6">Endonuclease V</fullName>
        <ecNumber evidence="6">3.1.21.7</ecNumber>
    </recommendedName>
    <alternativeName>
        <fullName evidence="6">Deoxyinosine 3'endonuclease</fullName>
    </alternativeName>
    <alternativeName>
        <fullName evidence="6">Deoxyribonuclease V</fullName>
        <shortName evidence="6">DNase V</shortName>
    </alternativeName>
</protein>
<feature type="region of interest" description="Disordered" evidence="7">
    <location>
        <begin position="246"/>
        <end position="273"/>
    </location>
</feature>
<evidence type="ECO:0000313" key="8">
    <source>
        <dbReference type="EMBL" id="ABC76669.1"/>
    </source>
</evidence>
<dbReference type="InParanoid" id="Q2LRF8"/>
<dbReference type="Pfam" id="PF04493">
    <property type="entry name" value="Endonuclease_5"/>
    <property type="match status" value="1"/>
</dbReference>
<dbReference type="Proteomes" id="UP000001933">
    <property type="component" value="Chromosome"/>
</dbReference>
<comment type="subcellular location">
    <subcellularLocation>
        <location evidence="1 6">Cytoplasm</location>
    </subcellularLocation>
</comment>
<dbReference type="InterPro" id="IPR007581">
    <property type="entry name" value="Endonuclease-V"/>
</dbReference>
<dbReference type="KEGG" id="sat:SYN_01952"/>
<feature type="site" description="Interaction with target DNA" evidence="6">
    <location>
        <position position="101"/>
    </location>
</feature>
<dbReference type="GO" id="GO:0003727">
    <property type="term" value="F:single-stranded RNA binding"/>
    <property type="evidence" value="ECO:0007669"/>
    <property type="project" value="TreeGrafter"/>
</dbReference>
<dbReference type="GO" id="GO:0005737">
    <property type="term" value="C:cytoplasm"/>
    <property type="evidence" value="ECO:0007669"/>
    <property type="project" value="UniProtKB-SubCell"/>
</dbReference>
<evidence type="ECO:0000256" key="1">
    <source>
        <dbReference type="ARBA" id="ARBA00004496"/>
    </source>
</evidence>
<comment type="cofactor">
    <cofactor evidence="6">
        <name>Mg(2+)</name>
        <dbReference type="ChEBI" id="CHEBI:18420"/>
    </cofactor>
</comment>
<dbReference type="FunCoup" id="Q2LRF8">
    <property type="interactions" value="323"/>
</dbReference>
<keyword evidence="4 6" id="KW-0255">Endonuclease</keyword>
<evidence type="ECO:0000256" key="3">
    <source>
        <dbReference type="ARBA" id="ARBA00022722"/>
    </source>
</evidence>
<keyword evidence="9" id="KW-1185">Reference proteome</keyword>